<dbReference type="VEuPathDB" id="VectorBase:RPRC003166"/>
<proteinExistence type="predicted"/>
<dbReference type="Proteomes" id="UP000015103">
    <property type="component" value="Unassembled WGS sequence"/>
</dbReference>
<organism evidence="1 2">
    <name type="scientific">Rhodnius prolixus</name>
    <name type="common">Triatomid bug</name>
    <dbReference type="NCBI Taxonomy" id="13249"/>
    <lineage>
        <taxon>Eukaryota</taxon>
        <taxon>Metazoa</taxon>
        <taxon>Ecdysozoa</taxon>
        <taxon>Arthropoda</taxon>
        <taxon>Hexapoda</taxon>
        <taxon>Insecta</taxon>
        <taxon>Pterygota</taxon>
        <taxon>Neoptera</taxon>
        <taxon>Paraneoptera</taxon>
        <taxon>Hemiptera</taxon>
        <taxon>Heteroptera</taxon>
        <taxon>Panheteroptera</taxon>
        <taxon>Cimicomorpha</taxon>
        <taxon>Reduviidae</taxon>
        <taxon>Triatominae</taxon>
        <taxon>Rhodnius</taxon>
    </lineage>
</organism>
<dbReference type="InParanoid" id="T1HGJ3"/>
<sequence>MLENNQDCTCYKQPRTTYCTNVCATCHIHGYRKHFAEPMEIEEKSVDDTNNITRIVSDKSCTMPKKNIIFGGINISPSYQYPESWVNTIQNGVNNLCFSQIVGQPDEPLYTVLGFFPSKLQCTINAKQVSLDSVQTYVHSDKIIITGKKLECFSMENKGGCKELEVRRTIIIPIPMKHEQSEAIVIEHAHVYMLIVDWNLSL</sequence>
<dbReference type="AlphaFoldDB" id="T1HGJ3"/>
<dbReference type="EnsemblMetazoa" id="RPRC003166-RA">
    <property type="protein sequence ID" value="RPRC003166-PA"/>
    <property type="gene ID" value="RPRC003166"/>
</dbReference>
<keyword evidence="2" id="KW-1185">Reference proteome</keyword>
<name>T1HGJ3_RHOPR</name>
<dbReference type="HOGENOM" id="CLU_1356156_0_0_1"/>
<protein>
    <submittedName>
        <fullName evidence="1">Uncharacterized protein</fullName>
    </submittedName>
</protein>
<accession>T1HGJ3</accession>
<evidence type="ECO:0000313" key="2">
    <source>
        <dbReference type="Proteomes" id="UP000015103"/>
    </source>
</evidence>
<reference evidence="1" key="1">
    <citation type="submission" date="2015-05" db="UniProtKB">
        <authorList>
            <consortium name="EnsemblMetazoa"/>
        </authorList>
    </citation>
    <scope>IDENTIFICATION</scope>
</reference>
<evidence type="ECO:0000313" key="1">
    <source>
        <dbReference type="EnsemblMetazoa" id="RPRC003166-PA"/>
    </source>
</evidence>
<dbReference type="EMBL" id="ACPB03025270">
    <property type="status" value="NOT_ANNOTATED_CDS"/>
    <property type="molecule type" value="Genomic_DNA"/>
</dbReference>